<dbReference type="PANTHER" id="PTHR43706">
    <property type="entry name" value="NADH DEHYDROGENASE"/>
    <property type="match status" value="1"/>
</dbReference>
<organism evidence="9 10">
    <name type="scientific">Sphingomonas aracearum</name>
    <dbReference type="NCBI Taxonomy" id="2283317"/>
    <lineage>
        <taxon>Bacteria</taxon>
        <taxon>Pseudomonadati</taxon>
        <taxon>Pseudomonadota</taxon>
        <taxon>Alphaproteobacteria</taxon>
        <taxon>Sphingomonadales</taxon>
        <taxon>Sphingomonadaceae</taxon>
        <taxon>Sphingomonas</taxon>
    </lineage>
</organism>
<dbReference type="InterPro" id="IPR023753">
    <property type="entry name" value="FAD/NAD-binding_dom"/>
</dbReference>
<dbReference type="PRINTS" id="PR00368">
    <property type="entry name" value="FADPNR"/>
</dbReference>
<proteinExistence type="inferred from homology"/>
<dbReference type="GO" id="GO:0050136">
    <property type="term" value="F:NADH dehydrogenase (quinone) (non-electrogenic) activity"/>
    <property type="evidence" value="ECO:0007669"/>
    <property type="project" value="UniProtKB-EC"/>
</dbReference>
<keyword evidence="6" id="KW-0520">NAD</keyword>
<keyword evidence="4" id="KW-0274">FAD</keyword>
<dbReference type="Gene3D" id="3.50.50.100">
    <property type="match status" value="1"/>
</dbReference>
<evidence type="ECO:0000256" key="7">
    <source>
        <dbReference type="ARBA" id="ARBA00047599"/>
    </source>
</evidence>
<evidence type="ECO:0000256" key="5">
    <source>
        <dbReference type="ARBA" id="ARBA00023002"/>
    </source>
</evidence>
<evidence type="ECO:0000256" key="4">
    <source>
        <dbReference type="ARBA" id="ARBA00022827"/>
    </source>
</evidence>
<reference evidence="9 10" key="1">
    <citation type="submission" date="2018-07" db="EMBL/GenBank/DDBJ databases">
        <title>a novel species of Sphingomonas isolated from the rhizosphere soil of Araceae plant.</title>
        <authorList>
            <person name="Zhiyong W."/>
            <person name="Qinglan Z."/>
            <person name="Zhiwei F."/>
            <person name="Ding X."/>
            <person name="Gejiao W."/>
            <person name="Shixue Z."/>
        </authorList>
    </citation>
    <scope>NUCLEOTIDE SEQUENCE [LARGE SCALE GENOMIC DNA]</scope>
    <source>
        <strain evidence="9 10">WZY 27</strain>
    </source>
</reference>
<dbReference type="Proteomes" id="UP000253918">
    <property type="component" value="Unassembled WGS sequence"/>
</dbReference>
<dbReference type="SUPFAM" id="SSF51905">
    <property type="entry name" value="FAD/NAD(P)-binding domain"/>
    <property type="match status" value="2"/>
</dbReference>
<comment type="caution">
    <text evidence="9">The sequence shown here is derived from an EMBL/GenBank/DDBJ whole genome shotgun (WGS) entry which is preliminary data.</text>
</comment>
<name>A0A369W579_9SPHN</name>
<dbReference type="AlphaFoldDB" id="A0A369W579"/>
<keyword evidence="10" id="KW-1185">Reference proteome</keyword>
<dbReference type="OrthoDB" id="9781621at2"/>
<evidence type="ECO:0000259" key="8">
    <source>
        <dbReference type="Pfam" id="PF07992"/>
    </source>
</evidence>
<gene>
    <name evidence="9" type="ORF">DVW87_06260</name>
</gene>
<dbReference type="EMBL" id="QQNB01000001">
    <property type="protein sequence ID" value="RDE07231.1"/>
    <property type="molecule type" value="Genomic_DNA"/>
</dbReference>
<comment type="similarity">
    <text evidence="1">Belongs to the NADH dehydrogenase family.</text>
</comment>
<keyword evidence="5" id="KW-0560">Oxidoreductase</keyword>
<evidence type="ECO:0000256" key="2">
    <source>
        <dbReference type="ARBA" id="ARBA00012637"/>
    </source>
</evidence>
<dbReference type="PRINTS" id="PR00411">
    <property type="entry name" value="PNDRDTASEI"/>
</dbReference>
<dbReference type="EC" id="1.6.5.9" evidence="2"/>
<dbReference type="PROSITE" id="PS51257">
    <property type="entry name" value="PROKAR_LIPOPROTEIN"/>
    <property type="match status" value="1"/>
</dbReference>
<comment type="catalytic activity">
    <reaction evidence="7">
        <text>a quinone + NADH + H(+) = a quinol + NAD(+)</text>
        <dbReference type="Rhea" id="RHEA:46160"/>
        <dbReference type="ChEBI" id="CHEBI:15378"/>
        <dbReference type="ChEBI" id="CHEBI:24646"/>
        <dbReference type="ChEBI" id="CHEBI:57540"/>
        <dbReference type="ChEBI" id="CHEBI:57945"/>
        <dbReference type="ChEBI" id="CHEBI:132124"/>
        <dbReference type="EC" id="1.6.5.9"/>
    </reaction>
</comment>
<dbReference type="InterPro" id="IPR045024">
    <property type="entry name" value="NDH-2"/>
</dbReference>
<dbReference type="PANTHER" id="PTHR43706:SF47">
    <property type="entry name" value="EXTERNAL NADH-UBIQUINONE OXIDOREDUCTASE 1, MITOCHONDRIAL-RELATED"/>
    <property type="match status" value="1"/>
</dbReference>
<evidence type="ECO:0000313" key="9">
    <source>
        <dbReference type="EMBL" id="RDE07231.1"/>
    </source>
</evidence>
<evidence type="ECO:0000313" key="10">
    <source>
        <dbReference type="Proteomes" id="UP000253918"/>
    </source>
</evidence>
<dbReference type="InterPro" id="IPR036188">
    <property type="entry name" value="FAD/NAD-bd_sf"/>
</dbReference>
<dbReference type="RefSeq" id="WP_114686811.1">
    <property type="nucleotide sequence ID" value="NZ_QQNB01000001.1"/>
</dbReference>
<evidence type="ECO:0000256" key="6">
    <source>
        <dbReference type="ARBA" id="ARBA00023027"/>
    </source>
</evidence>
<keyword evidence="3" id="KW-0285">Flavoprotein</keyword>
<evidence type="ECO:0000256" key="1">
    <source>
        <dbReference type="ARBA" id="ARBA00005272"/>
    </source>
</evidence>
<dbReference type="Pfam" id="PF07992">
    <property type="entry name" value="Pyr_redox_2"/>
    <property type="match status" value="1"/>
</dbReference>
<accession>A0A369W579</accession>
<sequence length="412" mass="44959">MPDHSPRRRRIVIVGGGFGGLACARALAGAEVDVTLVDRRNHHLFQPLLYQVSTAALSPADIAVPIRRVLSRAKNVEVLLAEVAGVDVAEKRVRLADGGALPYDQLVLATGSVYNYFGHSDWAETAPAPKTLASARTIRARLLRAFEDAERSDDPDERRRLLTFVVVGGGPTGVEMAGTVAELARHTLSGDFRRIDPAQARVVLVEAGPKLLAAFPEELARYAARALERLGVEVRLGCGVEAIDEAGVQLHGERLPAATVIWGAGTRAADGANWLGGTEDRGGRIRVAANMAVEKQEDIFALGDVALLEQDGAPLPGLAQVAQQQGRFLGKELRTRAVPRAFRYRSKGDTAVIGRHAAVYTWGKWRLKGLPAWLLWALVHVYLLIGFERRTLVMIQWAWRYLTFERGARLID</sequence>
<protein>
    <recommendedName>
        <fullName evidence="2">NADH:ubiquinone reductase (non-electrogenic)</fullName>
        <ecNumber evidence="2">1.6.5.9</ecNumber>
    </recommendedName>
</protein>
<feature type="domain" description="FAD/NAD(P)-binding" evidence="8">
    <location>
        <begin position="10"/>
        <end position="326"/>
    </location>
</feature>
<evidence type="ECO:0000256" key="3">
    <source>
        <dbReference type="ARBA" id="ARBA00022630"/>
    </source>
</evidence>